<reference evidence="6 8" key="1">
    <citation type="submission" date="2014-02" db="EMBL/GenBank/DDBJ databases">
        <title>Aquamicrobium defluvii Genome sequencing.</title>
        <authorList>
            <person name="Wang X."/>
        </authorList>
    </citation>
    <scope>NUCLEOTIDE SEQUENCE [LARGE SCALE GENOMIC DNA]</scope>
    <source>
        <strain evidence="6 8">W13Z1</strain>
    </source>
</reference>
<evidence type="ECO:0000256" key="3">
    <source>
        <dbReference type="ARBA" id="ARBA00022741"/>
    </source>
</evidence>
<proteinExistence type="inferred from homology"/>
<evidence type="ECO:0000313" key="8">
    <source>
        <dbReference type="Proteomes" id="UP000019849"/>
    </source>
</evidence>
<reference evidence="7 9" key="2">
    <citation type="submission" date="2019-03" db="EMBL/GenBank/DDBJ databases">
        <title>Genomic Encyclopedia of Type Strains, Phase IV (KMG-IV): sequencing the most valuable type-strain genomes for metagenomic binning, comparative biology and taxonomic classification.</title>
        <authorList>
            <person name="Goeker M."/>
        </authorList>
    </citation>
    <scope>NUCLEOTIDE SEQUENCE [LARGE SCALE GENOMIC DNA]</scope>
    <source>
        <strain evidence="7 9">DSM 11603</strain>
    </source>
</reference>
<dbReference type="eggNOG" id="COG1131">
    <property type="taxonomic scope" value="Bacteria"/>
</dbReference>
<evidence type="ECO:0000256" key="4">
    <source>
        <dbReference type="ARBA" id="ARBA00022840"/>
    </source>
</evidence>
<dbReference type="Gene3D" id="3.40.50.300">
    <property type="entry name" value="P-loop containing nucleotide triphosphate hydrolases"/>
    <property type="match status" value="1"/>
</dbReference>
<dbReference type="Pfam" id="PF00005">
    <property type="entry name" value="ABC_tran"/>
    <property type="match status" value="1"/>
</dbReference>
<dbReference type="AlphaFoldDB" id="A0A011UD03"/>
<evidence type="ECO:0000313" key="9">
    <source>
        <dbReference type="Proteomes" id="UP000294958"/>
    </source>
</evidence>
<evidence type="ECO:0000313" key="7">
    <source>
        <dbReference type="EMBL" id="TDR32470.1"/>
    </source>
</evidence>
<dbReference type="EMBL" id="JENY01000023">
    <property type="protein sequence ID" value="EXL03981.1"/>
    <property type="molecule type" value="Genomic_DNA"/>
</dbReference>
<keyword evidence="9" id="KW-1185">Reference proteome</keyword>
<accession>A0A011UD03</accession>
<dbReference type="EMBL" id="SNZF01000027">
    <property type="protein sequence ID" value="TDR32470.1"/>
    <property type="molecule type" value="Genomic_DNA"/>
</dbReference>
<evidence type="ECO:0000259" key="5">
    <source>
        <dbReference type="PROSITE" id="PS50893"/>
    </source>
</evidence>
<dbReference type="InterPro" id="IPR003439">
    <property type="entry name" value="ABC_transporter-like_ATP-bd"/>
</dbReference>
<dbReference type="PROSITE" id="PS50893">
    <property type="entry name" value="ABC_TRANSPORTER_2"/>
    <property type="match status" value="1"/>
</dbReference>
<dbReference type="STRING" id="69279.BG36_11125"/>
<keyword evidence="4 6" id="KW-0067">ATP-binding</keyword>
<dbReference type="InterPro" id="IPR003593">
    <property type="entry name" value="AAA+_ATPase"/>
</dbReference>
<feature type="domain" description="ABC transporter" evidence="5">
    <location>
        <begin position="6"/>
        <end position="236"/>
    </location>
</feature>
<organism evidence="6 8">
    <name type="scientific">Aquamicrobium defluvii</name>
    <dbReference type="NCBI Taxonomy" id="69279"/>
    <lineage>
        <taxon>Bacteria</taxon>
        <taxon>Pseudomonadati</taxon>
        <taxon>Pseudomonadota</taxon>
        <taxon>Alphaproteobacteria</taxon>
        <taxon>Hyphomicrobiales</taxon>
        <taxon>Phyllobacteriaceae</taxon>
        <taxon>Aquamicrobium</taxon>
    </lineage>
</organism>
<evidence type="ECO:0000313" key="6">
    <source>
        <dbReference type="EMBL" id="EXL03981.1"/>
    </source>
</evidence>
<evidence type="ECO:0000256" key="1">
    <source>
        <dbReference type="ARBA" id="ARBA00005417"/>
    </source>
</evidence>
<dbReference type="GO" id="GO:0005524">
    <property type="term" value="F:ATP binding"/>
    <property type="evidence" value="ECO:0007669"/>
    <property type="project" value="UniProtKB-KW"/>
</dbReference>
<dbReference type="PANTHER" id="PTHR43335">
    <property type="entry name" value="ABC TRANSPORTER, ATP-BINDING PROTEIN"/>
    <property type="match status" value="1"/>
</dbReference>
<keyword evidence="2" id="KW-0813">Transport</keyword>
<dbReference type="Proteomes" id="UP000294958">
    <property type="component" value="Unassembled WGS sequence"/>
</dbReference>
<comment type="caution">
    <text evidence="6">The sequence shown here is derived from an EMBL/GenBank/DDBJ whole genome shotgun (WGS) entry which is preliminary data.</text>
</comment>
<gene>
    <name evidence="6" type="ORF">BG36_11125</name>
    <name evidence="7" type="ORF">DES43_12749</name>
</gene>
<comment type="similarity">
    <text evidence="1">Belongs to the ABC transporter superfamily.</text>
</comment>
<dbReference type="InterPro" id="IPR027417">
    <property type="entry name" value="P-loop_NTPase"/>
</dbReference>
<evidence type="ECO:0000256" key="2">
    <source>
        <dbReference type="ARBA" id="ARBA00022448"/>
    </source>
</evidence>
<dbReference type="SMART" id="SM00382">
    <property type="entry name" value="AAA"/>
    <property type="match status" value="1"/>
</dbReference>
<dbReference type="PATRIC" id="fig|69279.3.peg.3320"/>
<dbReference type="HOGENOM" id="CLU_000604_1_2_5"/>
<dbReference type="PANTHER" id="PTHR43335:SF11">
    <property type="entry name" value="ABC TRANSPORTER RELATED"/>
    <property type="match status" value="1"/>
</dbReference>
<keyword evidence="3" id="KW-0547">Nucleotide-binding</keyword>
<dbReference type="CDD" id="cd03230">
    <property type="entry name" value="ABC_DR_subfamily_A"/>
    <property type="match status" value="1"/>
</dbReference>
<sequence>MSTVVLEAKGLAKRYGDAVAVAGIDLSVNQGEVIGLLGPNGAGKTTTILMLLGLTEASEGSVSILGKDPLRRPLEVKREVGYLPDSVGFYDTMTGRENLAYTAKLAGMSRELAKERIAAALEKVRLSAPADRPVATYSRGMRQRLGIAELLMRDCRIAILDEPTSGLDPQSTQELLDLILDLSRGGMTILLSSHMLDVVQSICSRVALFNKGRIGFFGTIEELAARIGRGSFVIDVEADGIDLGQLAGKTDGVTSVASASHGLWQVEATRDVRSDLAKLVVEAGGRLKNLDLRRARLDEAYNRYFREVANAA</sequence>
<dbReference type="RefSeq" id="WP_009452091.1">
    <property type="nucleotide sequence ID" value="NZ_KK073895.1"/>
</dbReference>
<dbReference type="Proteomes" id="UP000019849">
    <property type="component" value="Unassembled WGS sequence"/>
</dbReference>
<dbReference type="GO" id="GO:0016887">
    <property type="term" value="F:ATP hydrolysis activity"/>
    <property type="evidence" value="ECO:0007669"/>
    <property type="project" value="InterPro"/>
</dbReference>
<name>A0A011UD03_9HYPH</name>
<dbReference type="SUPFAM" id="SSF52540">
    <property type="entry name" value="P-loop containing nucleoside triphosphate hydrolases"/>
    <property type="match status" value="1"/>
</dbReference>
<protein>
    <submittedName>
        <fullName evidence="6">ABC transporter ATP-binding protein</fullName>
    </submittedName>
    <submittedName>
        <fullName evidence="7">ABC-2 type transport system ATP-binding protein</fullName>
    </submittedName>
</protein>
<dbReference type="OrthoDB" id="9778547at2"/>